<evidence type="ECO:0000256" key="2">
    <source>
        <dbReference type="SAM" id="MobiDB-lite"/>
    </source>
</evidence>
<dbReference type="InterPro" id="IPR002912">
    <property type="entry name" value="ACT_dom"/>
</dbReference>
<proteinExistence type="predicted"/>
<evidence type="ECO:0000313" key="4">
    <source>
        <dbReference type="Proteomes" id="UP000008143"/>
    </source>
</evidence>
<dbReference type="PANTHER" id="PTHR11473">
    <property type="entry name" value="AROMATIC AMINO ACID HYDROXYLASE"/>
    <property type="match status" value="1"/>
</dbReference>
<organism evidence="4 5">
    <name type="scientific">Xenopus tropicalis</name>
    <name type="common">Western clawed frog</name>
    <name type="synonym">Silurana tropicalis</name>
    <dbReference type="NCBI Taxonomy" id="8364"/>
    <lineage>
        <taxon>Eukaryota</taxon>
        <taxon>Metazoa</taxon>
        <taxon>Chordata</taxon>
        <taxon>Craniata</taxon>
        <taxon>Vertebrata</taxon>
        <taxon>Euteleostomi</taxon>
        <taxon>Amphibia</taxon>
        <taxon>Batrachia</taxon>
        <taxon>Anura</taxon>
        <taxon>Pipoidea</taxon>
        <taxon>Pipidae</taxon>
        <taxon>Xenopodinae</taxon>
        <taxon>Xenopus</taxon>
        <taxon>Silurana</taxon>
    </lineage>
</organism>
<dbReference type="GO" id="GO:0005506">
    <property type="term" value="F:iron ion binding"/>
    <property type="evidence" value="ECO:0007669"/>
    <property type="project" value="InterPro"/>
</dbReference>
<dbReference type="GeneID" id="100497239"/>
<dbReference type="GO" id="GO:0004497">
    <property type="term" value="F:monooxygenase activity"/>
    <property type="evidence" value="ECO:0007669"/>
    <property type="project" value="InterPro"/>
</dbReference>
<name>A0A8J1JE87_XENTR</name>
<dbReference type="GO" id="GO:0009072">
    <property type="term" value="P:aromatic amino acid metabolic process"/>
    <property type="evidence" value="ECO:0007669"/>
    <property type="project" value="InterPro"/>
</dbReference>
<comment type="function">
    <text evidence="1">Oxidizes L-tryptophan to 5-hydroxy-l-tryptophan in the rate-determining step of serotonin biosynthesis.</text>
</comment>
<feature type="region of interest" description="Disordered" evidence="2">
    <location>
        <begin position="1"/>
        <end position="27"/>
    </location>
</feature>
<dbReference type="SUPFAM" id="SSF55021">
    <property type="entry name" value="ACT-like"/>
    <property type="match status" value="1"/>
</dbReference>
<accession>A0A8J1JE87</accession>
<keyword evidence="4" id="KW-1185">Reference proteome</keyword>
<dbReference type="Proteomes" id="UP000008143">
    <property type="component" value="Chromosome 4"/>
</dbReference>
<dbReference type="CTD" id="7166"/>
<protein>
    <submittedName>
        <fullName evidence="5">Tryptophan 5-hydroxylase 1</fullName>
    </submittedName>
</protein>
<dbReference type="Gene3D" id="1.10.800.10">
    <property type="entry name" value="Aromatic amino acid hydroxylase"/>
    <property type="match status" value="1"/>
</dbReference>
<dbReference type="CDD" id="cd04929">
    <property type="entry name" value="ACT_TPH"/>
    <property type="match status" value="1"/>
</dbReference>
<feature type="compositionally biased region" description="Polar residues" evidence="2">
    <location>
        <begin position="17"/>
        <end position="27"/>
    </location>
</feature>
<dbReference type="InterPro" id="IPR045865">
    <property type="entry name" value="ACT-like_dom_sf"/>
</dbReference>
<sequence length="180" mass="20404">MYSSRRAERPRRVKSFDSGNSGLDENQINNEFNKSTYIKIEDNKEYNDNVCERGKASVIFSLKNEIGGLVKALKLFQEKHVNLIHIESRKSKRRNSEFEIFVDCDSNREQLNEIFHLLKPHVSVISMSPPENFSVEEDGKNKGYRVTAPPFGLLVSPFSAKLVDQGPVGPTQLFAPSVSN</sequence>
<dbReference type="KEGG" id="xtr:100497239"/>
<dbReference type="AGR" id="Xenbase:XB-GENE-996926"/>
<dbReference type="RefSeq" id="XP_031756189.1">
    <property type="nucleotide sequence ID" value="XM_031900329.1"/>
</dbReference>
<dbReference type="InterPro" id="IPR001273">
    <property type="entry name" value="ArAA_hydroxylase"/>
</dbReference>
<dbReference type="PANTHER" id="PTHR11473:SF23">
    <property type="entry name" value="TRYPTOPHAN 5-HYDROXYLASE 1"/>
    <property type="match status" value="1"/>
</dbReference>
<dbReference type="PROSITE" id="PS51671">
    <property type="entry name" value="ACT"/>
    <property type="match status" value="1"/>
</dbReference>
<dbReference type="OrthoDB" id="983542at2759"/>
<evidence type="ECO:0000259" key="3">
    <source>
        <dbReference type="PROSITE" id="PS51671"/>
    </source>
</evidence>
<evidence type="ECO:0000313" key="5">
    <source>
        <dbReference type="RefSeq" id="XP_031756189.1"/>
    </source>
</evidence>
<gene>
    <name evidence="5 6" type="primary">tph1</name>
</gene>
<feature type="domain" description="ACT" evidence="3">
    <location>
        <begin position="57"/>
        <end position="132"/>
    </location>
</feature>
<dbReference type="InterPro" id="IPR036951">
    <property type="entry name" value="ArAA_hydroxylase_sf"/>
</dbReference>
<reference evidence="5" key="1">
    <citation type="submission" date="2025-08" db="UniProtKB">
        <authorList>
            <consortium name="RefSeq"/>
        </authorList>
    </citation>
    <scope>IDENTIFICATION</scope>
    <source>
        <strain evidence="5">Nigerian</strain>
        <tissue evidence="5">Liver and blood</tissue>
    </source>
</reference>
<evidence type="ECO:0000313" key="6">
    <source>
        <dbReference type="Xenbase" id="XB-GENE-996926"/>
    </source>
</evidence>
<dbReference type="Xenbase" id="XB-GENE-996926">
    <property type="gene designation" value="tph1"/>
</dbReference>
<evidence type="ECO:0000256" key="1">
    <source>
        <dbReference type="ARBA" id="ARBA00037406"/>
    </source>
</evidence>
<dbReference type="Pfam" id="PF01842">
    <property type="entry name" value="ACT"/>
    <property type="match status" value="1"/>
</dbReference>
<dbReference type="AlphaFoldDB" id="A0A8J1JE87"/>